<dbReference type="STRING" id="1112.A9D12_11975"/>
<evidence type="ECO:0000256" key="1">
    <source>
        <dbReference type="SAM" id="Phobius"/>
    </source>
</evidence>
<dbReference type="Proteomes" id="UP000078263">
    <property type="component" value="Chromosome"/>
</dbReference>
<keyword evidence="3" id="KW-1185">Reference proteome</keyword>
<evidence type="ECO:0000313" key="3">
    <source>
        <dbReference type="Proteomes" id="UP000078263"/>
    </source>
</evidence>
<organism evidence="2 3">
    <name type="scientific">Erythrobacter neustonensis</name>
    <dbReference type="NCBI Taxonomy" id="1112"/>
    <lineage>
        <taxon>Bacteria</taxon>
        <taxon>Pseudomonadati</taxon>
        <taxon>Pseudomonadota</taxon>
        <taxon>Alphaproteobacteria</taxon>
        <taxon>Sphingomonadales</taxon>
        <taxon>Erythrobacteraceae</taxon>
        <taxon>Erythrobacter/Porphyrobacter group</taxon>
        <taxon>Erythrobacter</taxon>
    </lineage>
</organism>
<reference evidence="2 3" key="1">
    <citation type="submission" date="2016-05" db="EMBL/GenBank/DDBJ databases">
        <title>Compelete Genome Sequence of Bacteriochlorophyll-Synthesizing Bacterium Porphyrobacter neustonensis DSM 9434.</title>
        <authorList>
            <person name="Shi X.-L."/>
            <person name="Wu Y.-H."/>
            <person name="Cheng H."/>
            <person name="Xu L."/>
            <person name="Zhang X.-Q."/>
            <person name="Wang C.-S."/>
            <person name="Xu X.-W."/>
        </authorList>
    </citation>
    <scope>NUCLEOTIDE SEQUENCE [LARGE SCALE GENOMIC DNA]</scope>
    <source>
        <strain evidence="2 3">DSM 9434</strain>
    </source>
</reference>
<dbReference type="EMBL" id="CP016033">
    <property type="protein sequence ID" value="ANK13533.1"/>
    <property type="molecule type" value="Genomic_DNA"/>
</dbReference>
<feature type="transmembrane region" description="Helical" evidence="1">
    <location>
        <begin position="32"/>
        <end position="49"/>
    </location>
</feature>
<name>A0A192D4W5_9SPHN</name>
<dbReference type="KEGG" id="pns:A9D12_11975"/>
<sequence length="121" mass="13087">MIYLTMAHIGGLATVCTCLAFALDWPDFAKGFSIGVMVAPLIVMLLPRFRDEYIETLWQAGTALAFAAVVIGLIALPFLEGVYDGFRGNGSGQDIPAEIAGFGAIAAFYLGFHTRWIRGLR</sequence>
<accession>A0A192D4W5</accession>
<feature type="transmembrane region" description="Helical" evidence="1">
    <location>
        <begin position="56"/>
        <end position="79"/>
    </location>
</feature>
<keyword evidence="1" id="KW-0812">Transmembrane</keyword>
<evidence type="ECO:0000313" key="2">
    <source>
        <dbReference type="EMBL" id="ANK13533.1"/>
    </source>
</evidence>
<dbReference type="AlphaFoldDB" id="A0A192D4W5"/>
<keyword evidence="1" id="KW-0472">Membrane</keyword>
<proteinExistence type="predicted"/>
<gene>
    <name evidence="2" type="ORF">A9D12_11975</name>
</gene>
<keyword evidence="1" id="KW-1133">Transmembrane helix</keyword>
<feature type="transmembrane region" description="Helical" evidence="1">
    <location>
        <begin position="99"/>
        <end position="117"/>
    </location>
</feature>
<protein>
    <submittedName>
        <fullName evidence="2">Uncharacterized protein</fullName>
    </submittedName>
</protein>